<comment type="subcellular location">
    <subcellularLocation>
        <location evidence="1">Cell membrane</location>
    </subcellularLocation>
</comment>
<accession>A0A017H4U4</accession>
<sequence>MNSIIFGDKFVNFSDSLYITVISMSIVFSVLVLICFFVACMKYIPQEKETEKISTKKAKTSTILPQKMEEEKQEINYEDEKIRLALMVASMEAAAEEENAWIKIRSVKEIV</sequence>
<evidence type="ECO:0000313" key="7">
    <source>
        <dbReference type="Proteomes" id="UP000031184"/>
    </source>
</evidence>
<dbReference type="Proteomes" id="UP000031184">
    <property type="component" value="Unassembled WGS sequence"/>
</dbReference>
<dbReference type="GO" id="GO:0036376">
    <property type="term" value="P:sodium ion export across plasma membrane"/>
    <property type="evidence" value="ECO:0007669"/>
    <property type="project" value="InterPro"/>
</dbReference>
<dbReference type="RefSeq" id="WP_035900866.1">
    <property type="nucleotide sequence ID" value="NZ_AOJP01000011.1"/>
</dbReference>
<name>A0A017H4U4_9FUSO</name>
<dbReference type="AlphaFoldDB" id="A0A017H4U4"/>
<dbReference type="PATRIC" id="fig|1226633.4.peg.481"/>
<keyword evidence="2" id="KW-1003">Cell membrane</keyword>
<proteinExistence type="predicted"/>
<evidence type="ECO:0000256" key="1">
    <source>
        <dbReference type="ARBA" id="ARBA00004236"/>
    </source>
</evidence>
<organism evidence="6 7">
    <name type="scientific">Fusobacterium necrophorum subsp. funduliforme B35</name>
    <dbReference type="NCBI Taxonomy" id="1226633"/>
    <lineage>
        <taxon>Bacteria</taxon>
        <taxon>Fusobacteriati</taxon>
        <taxon>Fusobacteriota</taxon>
        <taxon>Fusobacteriia</taxon>
        <taxon>Fusobacteriales</taxon>
        <taxon>Fusobacteriaceae</taxon>
        <taxon>Fusobacterium</taxon>
    </lineage>
</organism>
<reference evidence="6 7" key="1">
    <citation type="submission" date="2013-08" db="EMBL/GenBank/DDBJ databases">
        <title>An opportunistic ruminal bacterium that causes liver abscesses in cattle.</title>
        <authorList>
            <person name="Benahmed F.H."/>
            <person name="Rasmussen M."/>
            <person name="Harbottle H."/>
            <person name="Soppet D."/>
            <person name="Nagaraja T.G."/>
            <person name="Davidson M."/>
        </authorList>
    </citation>
    <scope>NUCLEOTIDE SEQUENCE [LARGE SCALE GENOMIC DNA]</scope>
    <source>
        <strain evidence="6 7">B35</strain>
    </source>
</reference>
<keyword evidence="5" id="KW-0472">Membrane</keyword>
<dbReference type="OrthoDB" id="80979at2"/>
<comment type="caution">
    <text evidence="6">The sequence shown here is derived from an EMBL/GenBank/DDBJ whole genome shotgun (WGS) entry which is preliminary data.</text>
</comment>
<gene>
    <name evidence="6" type="ORF">C095_02420</name>
</gene>
<evidence type="ECO:0000256" key="4">
    <source>
        <dbReference type="ARBA" id="ARBA00022989"/>
    </source>
</evidence>
<evidence type="ECO:0000256" key="3">
    <source>
        <dbReference type="ARBA" id="ARBA00022692"/>
    </source>
</evidence>
<evidence type="ECO:0000256" key="5">
    <source>
        <dbReference type="ARBA" id="ARBA00023136"/>
    </source>
</evidence>
<keyword evidence="4" id="KW-1133">Transmembrane helix</keyword>
<keyword evidence="3" id="KW-0812">Transmembrane</keyword>
<dbReference type="GO" id="GO:0015081">
    <property type="term" value="F:sodium ion transmembrane transporter activity"/>
    <property type="evidence" value="ECO:0007669"/>
    <property type="project" value="InterPro"/>
</dbReference>
<evidence type="ECO:0000256" key="2">
    <source>
        <dbReference type="ARBA" id="ARBA00022475"/>
    </source>
</evidence>
<dbReference type="InterPro" id="IPR005899">
    <property type="entry name" value="Na_pump_deCOase"/>
</dbReference>
<dbReference type="EMBL" id="AUZI01000010">
    <property type="protein sequence ID" value="KID50002.1"/>
    <property type="molecule type" value="Genomic_DNA"/>
</dbReference>
<evidence type="ECO:0000313" key="6">
    <source>
        <dbReference type="EMBL" id="KID50002.1"/>
    </source>
</evidence>
<dbReference type="Pfam" id="PF04277">
    <property type="entry name" value="OAD_gamma"/>
    <property type="match status" value="1"/>
</dbReference>
<dbReference type="GO" id="GO:0005886">
    <property type="term" value="C:plasma membrane"/>
    <property type="evidence" value="ECO:0007669"/>
    <property type="project" value="UniProtKB-SubCell"/>
</dbReference>
<protein>
    <submittedName>
        <fullName evidence="6">Oxaloacetate decarboxylase</fullName>
    </submittedName>
</protein>